<reference evidence="12 13" key="1">
    <citation type="submission" date="2017-08" db="EMBL/GenBank/DDBJ databases">
        <title>Mesorhizobium wenxinae sp. nov., a novel rhizobial species isolated from root nodules of chickpea (Cicer arietinum L.).</title>
        <authorList>
            <person name="Zhang J."/>
        </authorList>
    </citation>
    <scope>NUCLEOTIDE SEQUENCE [LARGE SCALE GENOMIC DNA]</scope>
    <source>
        <strain evidence="12 13">SDW018</strain>
    </source>
</reference>
<dbReference type="CDD" id="cd03257">
    <property type="entry name" value="ABC_NikE_OppD_transporters"/>
    <property type="match status" value="2"/>
</dbReference>
<evidence type="ECO:0000259" key="11">
    <source>
        <dbReference type="PROSITE" id="PS50893"/>
    </source>
</evidence>
<organism evidence="12 13">
    <name type="scientific">Mesorhizobium temperatum</name>
    <dbReference type="NCBI Taxonomy" id="241416"/>
    <lineage>
        <taxon>Bacteria</taxon>
        <taxon>Pseudomonadati</taxon>
        <taxon>Pseudomonadota</taxon>
        <taxon>Alphaproteobacteria</taxon>
        <taxon>Hyphomicrobiales</taxon>
        <taxon>Phyllobacteriaceae</taxon>
        <taxon>Mesorhizobium</taxon>
    </lineage>
</organism>
<comment type="caution">
    <text evidence="12">The sequence shown here is derived from an EMBL/GenBank/DDBJ whole genome shotgun (WGS) entry which is preliminary data.</text>
</comment>
<keyword evidence="5" id="KW-0997">Cell inner membrane</keyword>
<dbReference type="SMART" id="SM00382">
    <property type="entry name" value="AAA"/>
    <property type="match status" value="2"/>
</dbReference>
<accession>A0A271LY94</accession>
<comment type="subcellular location">
    <subcellularLocation>
        <location evidence="1">Cell inner membrane</location>
        <topology evidence="1">Peripheral membrane protein</topology>
    </subcellularLocation>
</comment>
<dbReference type="InterPro" id="IPR003593">
    <property type="entry name" value="AAA+_ATPase"/>
</dbReference>
<dbReference type="Pfam" id="PF00005">
    <property type="entry name" value="ABC_tran"/>
    <property type="match status" value="2"/>
</dbReference>
<dbReference type="PANTHER" id="PTHR43297:SF14">
    <property type="entry name" value="ATPASE AAA-TYPE CORE DOMAIN-CONTAINING PROTEIN"/>
    <property type="match status" value="1"/>
</dbReference>
<feature type="compositionally biased region" description="Basic residues" evidence="10">
    <location>
        <begin position="564"/>
        <end position="573"/>
    </location>
</feature>
<dbReference type="Proteomes" id="UP000216442">
    <property type="component" value="Unassembled WGS sequence"/>
</dbReference>
<dbReference type="SUPFAM" id="SSF52540">
    <property type="entry name" value="P-loop containing nucleoside triphosphate hydrolases"/>
    <property type="match status" value="2"/>
</dbReference>
<keyword evidence="6" id="KW-0547">Nucleotide-binding</keyword>
<dbReference type="InterPro" id="IPR027417">
    <property type="entry name" value="P-loop_NTPase"/>
</dbReference>
<dbReference type="GO" id="GO:0005886">
    <property type="term" value="C:plasma membrane"/>
    <property type="evidence" value="ECO:0007669"/>
    <property type="project" value="UniProtKB-SubCell"/>
</dbReference>
<dbReference type="PROSITE" id="PS00211">
    <property type="entry name" value="ABC_TRANSPORTER_1"/>
    <property type="match status" value="1"/>
</dbReference>
<protein>
    <submittedName>
        <fullName evidence="12">ABC transporter</fullName>
    </submittedName>
</protein>
<dbReference type="InterPro" id="IPR050388">
    <property type="entry name" value="ABC_Ni/Peptide_Import"/>
</dbReference>
<dbReference type="AlphaFoldDB" id="A0A271LY94"/>
<comment type="similarity">
    <text evidence="2">Belongs to the ABC transporter superfamily.</text>
</comment>
<feature type="domain" description="ABC transporter" evidence="11">
    <location>
        <begin position="292"/>
        <end position="531"/>
    </location>
</feature>
<dbReference type="Gene3D" id="3.40.50.300">
    <property type="entry name" value="P-loop containing nucleotide triphosphate hydrolases"/>
    <property type="match status" value="2"/>
</dbReference>
<keyword evidence="9" id="KW-0472">Membrane</keyword>
<keyword evidence="3" id="KW-0813">Transport</keyword>
<dbReference type="PROSITE" id="PS50893">
    <property type="entry name" value="ABC_TRANSPORTER_2"/>
    <property type="match status" value="2"/>
</dbReference>
<dbReference type="PANTHER" id="PTHR43297">
    <property type="entry name" value="OLIGOPEPTIDE TRANSPORT ATP-BINDING PROTEIN APPD"/>
    <property type="match status" value="1"/>
</dbReference>
<gene>
    <name evidence="12" type="ORF">CIT26_00410</name>
</gene>
<evidence type="ECO:0000256" key="9">
    <source>
        <dbReference type="ARBA" id="ARBA00023136"/>
    </source>
</evidence>
<evidence type="ECO:0000256" key="10">
    <source>
        <dbReference type="SAM" id="MobiDB-lite"/>
    </source>
</evidence>
<feature type="domain" description="ABC transporter" evidence="11">
    <location>
        <begin position="25"/>
        <end position="275"/>
    </location>
</feature>
<dbReference type="InterPro" id="IPR013563">
    <property type="entry name" value="Oligopep_ABC_C"/>
</dbReference>
<dbReference type="Pfam" id="PF08352">
    <property type="entry name" value="oligo_HPY"/>
    <property type="match status" value="2"/>
</dbReference>
<evidence type="ECO:0000256" key="3">
    <source>
        <dbReference type="ARBA" id="ARBA00022448"/>
    </source>
</evidence>
<name>A0A271LY94_9HYPH</name>
<proteinExistence type="inferred from homology"/>
<keyword evidence="13" id="KW-1185">Reference proteome</keyword>
<evidence type="ECO:0000313" key="12">
    <source>
        <dbReference type="EMBL" id="PAQ12496.1"/>
    </source>
</evidence>
<evidence type="ECO:0000256" key="8">
    <source>
        <dbReference type="ARBA" id="ARBA00022967"/>
    </source>
</evidence>
<sequence>MAEENATIEKVESLPSGTERGPLLLTIRNLVINGLVDDTTVPILRGIDLDVHRGEVIGLIGESGAGKSTLGLAGLGIVNEGCIIVDGSITFDGIDLRNCPESVKRHLRGVRVAYVAQSAAASFNPAHKLIDQVVESSEIHKTEPRKRAVERAVTLFGELALPDPARIGERYPHQVSGGQLQRLMTAMAMNCAPDLIIFDEPTTALDVTTQVEVLGAIRKVVQQFGTAAIYISHDLALVSQMAHRIVVLKDGVKVEEAETRRMLASPEHPYTRTLWAVRSLEKSATVAARPILDIRHINAAYGHVRVLEDVSFTVPRGHTVAVVGESGSGKSTLARVVCGLLRVQQGEVMFDGTRLPPLRKERTRDILRRIQLVYQSADTSLNPSHTVRTLLSRPLRLYFGLKGSAANQRVNELLDMIEMSGAYIDRYPSELSGGQKQRISIARALAANPDLIVCDEVTSALDQVIQEGILKLLMSLQRELSVSYLFITHDLATVKAIADEVAVMHRGRVVRFGEKNAVLSPPFDDYTQLLMSSVPQMDPDWLDGVIQKRPGESTHEPAQVVPGKRTKRADRLG</sequence>
<evidence type="ECO:0000256" key="5">
    <source>
        <dbReference type="ARBA" id="ARBA00022519"/>
    </source>
</evidence>
<dbReference type="InterPro" id="IPR003439">
    <property type="entry name" value="ABC_transporter-like_ATP-bd"/>
</dbReference>
<dbReference type="EMBL" id="NPKJ01000003">
    <property type="protein sequence ID" value="PAQ12496.1"/>
    <property type="molecule type" value="Genomic_DNA"/>
</dbReference>
<keyword evidence="7" id="KW-0067">ATP-binding</keyword>
<evidence type="ECO:0000313" key="13">
    <source>
        <dbReference type="Proteomes" id="UP000216442"/>
    </source>
</evidence>
<feature type="region of interest" description="Disordered" evidence="10">
    <location>
        <begin position="548"/>
        <end position="573"/>
    </location>
</feature>
<dbReference type="NCBIfam" id="NF007739">
    <property type="entry name" value="PRK10419.1"/>
    <property type="match status" value="2"/>
</dbReference>
<evidence type="ECO:0000256" key="7">
    <source>
        <dbReference type="ARBA" id="ARBA00022840"/>
    </source>
</evidence>
<evidence type="ECO:0000256" key="1">
    <source>
        <dbReference type="ARBA" id="ARBA00004417"/>
    </source>
</evidence>
<keyword evidence="8" id="KW-1278">Translocase</keyword>
<evidence type="ECO:0000256" key="2">
    <source>
        <dbReference type="ARBA" id="ARBA00005417"/>
    </source>
</evidence>
<dbReference type="OrthoDB" id="9802264at2"/>
<keyword evidence="4" id="KW-1003">Cell membrane</keyword>
<dbReference type="GO" id="GO:0015833">
    <property type="term" value="P:peptide transport"/>
    <property type="evidence" value="ECO:0007669"/>
    <property type="project" value="InterPro"/>
</dbReference>
<evidence type="ECO:0000256" key="4">
    <source>
        <dbReference type="ARBA" id="ARBA00022475"/>
    </source>
</evidence>
<dbReference type="RefSeq" id="WP_095490730.1">
    <property type="nucleotide sequence ID" value="NZ_NPKJ01000003.1"/>
</dbReference>
<dbReference type="GO" id="GO:0016887">
    <property type="term" value="F:ATP hydrolysis activity"/>
    <property type="evidence" value="ECO:0007669"/>
    <property type="project" value="InterPro"/>
</dbReference>
<dbReference type="InterPro" id="IPR017871">
    <property type="entry name" value="ABC_transporter-like_CS"/>
</dbReference>
<evidence type="ECO:0000256" key="6">
    <source>
        <dbReference type="ARBA" id="ARBA00022741"/>
    </source>
</evidence>
<dbReference type="GO" id="GO:0005524">
    <property type="term" value="F:ATP binding"/>
    <property type="evidence" value="ECO:0007669"/>
    <property type="project" value="UniProtKB-KW"/>
</dbReference>